<dbReference type="Proteomes" id="UP000254088">
    <property type="component" value="Unassembled WGS sequence"/>
</dbReference>
<organism evidence="1 3">
    <name type="scientific">Escherichia coli</name>
    <dbReference type="NCBI Taxonomy" id="562"/>
    <lineage>
        <taxon>Bacteria</taxon>
        <taxon>Pseudomonadati</taxon>
        <taxon>Pseudomonadota</taxon>
        <taxon>Gammaproteobacteria</taxon>
        <taxon>Enterobacterales</taxon>
        <taxon>Enterobacteriaceae</taxon>
        <taxon>Escherichia</taxon>
    </lineage>
</organism>
<dbReference type="RefSeq" id="WP_000892817.1">
    <property type="nucleotide sequence ID" value="NZ_BDPZ01000047.1"/>
</dbReference>
<accession>A0A290JTS4</accession>
<evidence type="ECO:0000313" key="2">
    <source>
        <dbReference type="EMBL" id="STM57401.1"/>
    </source>
</evidence>
<reference evidence="1 3" key="1">
    <citation type="journal article" date="2018" name="MBio">
        <title>Genomic Analysis of Hospital Plumbing Reveals Diverse Reservoir of Bacterial Plasmids Conferring Carbapenem Resistance.</title>
        <authorList>
            <consortium name="NISC Comparative Sequencing Program"/>
            <person name="Weingarten R.A."/>
            <person name="Johnson R.C."/>
            <person name="Conlan S."/>
            <person name="Ramsburg A.M."/>
            <person name="Dekker J.P."/>
            <person name="Lau A.F."/>
            <person name="Khil P."/>
            <person name="Odom R.T."/>
            <person name="Deming C."/>
            <person name="Park M."/>
            <person name="Thomas P.J."/>
            <person name="Henderson D.K."/>
            <person name="Palmore T.N."/>
            <person name="Segre J.A."/>
            <person name="Frank K.M."/>
        </authorList>
    </citation>
    <scope>NUCLEOTIDE SEQUENCE [LARGE SCALE GENOMIC DNA]</scope>
    <source>
        <strain evidence="1 3">ECONIH4</strain>
    </source>
</reference>
<dbReference type="AlphaFoldDB" id="A0A290JTS4"/>
<protein>
    <submittedName>
        <fullName evidence="1">Uncharacterized protein</fullName>
    </submittedName>
</protein>
<evidence type="ECO:0000313" key="4">
    <source>
        <dbReference type="Proteomes" id="UP000254088"/>
    </source>
</evidence>
<evidence type="ECO:0000313" key="3">
    <source>
        <dbReference type="Proteomes" id="UP000239554"/>
    </source>
</evidence>
<dbReference type="EMBL" id="CP026399">
    <property type="protein sequence ID" value="AUY02360.1"/>
    <property type="molecule type" value="Genomic_DNA"/>
</dbReference>
<dbReference type="EMBL" id="UGEX01000002">
    <property type="protein sequence ID" value="STM57401.1"/>
    <property type="molecule type" value="Genomic_DNA"/>
</dbReference>
<dbReference type="Proteomes" id="UP000239554">
    <property type="component" value="Chromosome"/>
</dbReference>
<name>A0A290JTS4_ECOLX</name>
<gene>
    <name evidence="1" type="ORF">C3F40_11505</name>
    <name evidence="2" type="ORF">NCTC10429_03974</name>
</gene>
<sequence length="74" mass="7725">MLENYFPSGIGAQPVTQAQKQRVIAVQAALELVKASLSSAGGQATSAKFEQELKAAIGLIEPLADAIQKAISKE</sequence>
<proteinExistence type="predicted"/>
<evidence type="ECO:0000313" key="1">
    <source>
        <dbReference type="EMBL" id="AUY02360.1"/>
    </source>
</evidence>
<reference evidence="2 4" key="2">
    <citation type="submission" date="2018-06" db="EMBL/GenBank/DDBJ databases">
        <authorList>
            <consortium name="Pathogen Informatics"/>
            <person name="Doyle S."/>
        </authorList>
    </citation>
    <scope>NUCLEOTIDE SEQUENCE [LARGE SCALE GENOMIC DNA]</scope>
    <source>
        <strain evidence="2 4">NCTC10429</strain>
    </source>
</reference>